<proteinExistence type="predicted"/>
<dbReference type="OrthoDB" id="6066220at2759"/>
<keyword evidence="3" id="KW-1185">Reference proteome</keyword>
<dbReference type="Proteomes" id="UP000626092">
    <property type="component" value="Unassembled WGS sequence"/>
</dbReference>
<comment type="caution">
    <text evidence="2">The sequence shown here is derived from an EMBL/GenBank/DDBJ whole genome shotgun (WGS) entry which is preliminary data.</text>
</comment>
<dbReference type="SUPFAM" id="SSF52047">
    <property type="entry name" value="RNI-like"/>
    <property type="match status" value="2"/>
</dbReference>
<gene>
    <name evidence="2" type="ORF">RHSIM_Rhsim01G0032200</name>
</gene>
<dbReference type="GO" id="GO:0019005">
    <property type="term" value="C:SCF ubiquitin ligase complex"/>
    <property type="evidence" value="ECO:0007669"/>
    <property type="project" value="TreeGrafter"/>
</dbReference>
<sequence>MNGYFTDDCWELIFQKLREDDERDLDSISLVSKRFLSISNRVKHSLNVKAKTRHLLPSLLTRFPHIKSIVIGSDINKDIDGLINQIARSGVLNLQAVRFQLWCSTEPPRDGFRALALNKKIKNYLKVLDCSGLCSMQDKDLVLIADLFPRLEELRLRTGTDKSNDVGARITDDGVDALASKLKELKKIVFKCGACFITDKSLNSLSTNCVKLRKISLYISSRGPHYVTEDGIDFVVQHSSNLTSLSLKLWSLQHSAFSFAIGNALANAKNLRSLTMTQELISDKRICLVVKARPPLRKLKLVGFGRKYQEIHGGLKFLLQACELTLEELTLRSWAISNTGMSDLAQYLSNLTSIDLDGHFGLTSVTFYTLTKSCPLLEILKMTDSRGQEIDTFSPDHLHENYRLRHLDISDNMWMNDTTLKNFGQVCPNLQFLDVSRCRQLTNFGIGEVLRGCPVIRQLNLIHCLEVSDIFERHSDHSVVNLKTLNVWGTQINDKGMAMIGNRCQNLQYLDIGYCHEVTEKGVMEVVRNCSRLRDINLIGCKKLSTNVLPQMEFSRLSLWKVEQTELV</sequence>
<dbReference type="PANTHER" id="PTHR13318">
    <property type="entry name" value="PARTNER OF PAIRED, ISOFORM B-RELATED"/>
    <property type="match status" value="1"/>
</dbReference>
<evidence type="ECO:0000259" key="1">
    <source>
        <dbReference type="Pfam" id="PF25372"/>
    </source>
</evidence>
<reference evidence="2" key="1">
    <citation type="submission" date="2019-11" db="EMBL/GenBank/DDBJ databases">
        <authorList>
            <person name="Liu Y."/>
            <person name="Hou J."/>
            <person name="Li T.-Q."/>
            <person name="Guan C.-H."/>
            <person name="Wu X."/>
            <person name="Wu H.-Z."/>
            <person name="Ling F."/>
            <person name="Zhang R."/>
            <person name="Shi X.-G."/>
            <person name="Ren J.-P."/>
            <person name="Chen E.-F."/>
            <person name="Sun J.-M."/>
        </authorList>
    </citation>
    <scope>NUCLEOTIDE SEQUENCE</scope>
    <source>
        <strain evidence="2">Adult_tree_wgs_1</strain>
        <tissue evidence="2">Leaves</tissue>
    </source>
</reference>
<name>A0A834HH62_RHOSS</name>
<dbReference type="EMBL" id="WJXA01000001">
    <property type="protein sequence ID" value="KAF7154039.1"/>
    <property type="molecule type" value="Genomic_DNA"/>
</dbReference>
<dbReference type="SMART" id="SM00367">
    <property type="entry name" value="LRR_CC"/>
    <property type="match status" value="6"/>
</dbReference>
<evidence type="ECO:0000313" key="2">
    <source>
        <dbReference type="EMBL" id="KAF7154039.1"/>
    </source>
</evidence>
<accession>A0A834HH62</accession>
<dbReference type="Gene3D" id="3.80.10.10">
    <property type="entry name" value="Ribonuclease Inhibitor"/>
    <property type="match status" value="2"/>
</dbReference>
<dbReference type="Pfam" id="PF25372">
    <property type="entry name" value="DUF7885"/>
    <property type="match status" value="1"/>
</dbReference>
<evidence type="ECO:0000313" key="3">
    <source>
        <dbReference type="Proteomes" id="UP000626092"/>
    </source>
</evidence>
<protein>
    <recommendedName>
        <fullName evidence="1">F-box/LRR-repeat protein 15-like leucin rich repeat domain-containing protein</fullName>
    </recommendedName>
</protein>
<dbReference type="InterPro" id="IPR032675">
    <property type="entry name" value="LRR_dom_sf"/>
</dbReference>
<dbReference type="InterPro" id="IPR006553">
    <property type="entry name" value="Leu-rich_rpt_Cys-con_subtyp"/>
</dbReference>
<organism evidence="2 3">
    <name type="scientific">Rhododendron simsii</name>
    <name type="common">Sims's rhododendron</name>
    <dbReference type="NCBI Taxonomy" id="118357"/>
    <lineage>
        <taxon>Eukaryota</taxon>
        <taxon>Viridiplantae</taxon>
        <taxon>Streptophyta</taxon>
        <taxon>Embryophyta</taxon>
        <taxon>Tracheophyta</taxon>
        <taxon>Spermatophyta</taxon>
        <taxon>Magnoliopsida</taxon>
        <taxon>eudicotyledons</taxon>
        <taxon>Gunneridae</taxon>
        <taxon>Pentapetalae</taxon>
        <taxon>asterids</taxon>
        <taxon>Ericales</taxon>
        <taxon>Ericaceae</taxon>
        <taxon>Ericoideae</taxon>
        <taxon>Rhodoreae</taxon>
        <taxon>Rhododendron</taxon>
    </lineage>
</organism>
<dbReference type="GO" id="GO:0031146">
    <property type="term" value="P:SCF-dependent proteasomal ubiquitin-dependent protein catabolic process"/>
    <property type="evidence" value="ECO:0007669"/>
    <property type="project" value="TreeGrafter"/>
</dbReference>
<dbReference type="InterPro" id="IPR057207">
    <property type="entry name" value="FBXL15_LRR"/>
</dbReference>
<dbReference type="AlphaFoldDB" id="A0A834HH62"/>
<feature type="domain" description="F-box/LRR-repeat protein 15-like leucin rich repeat" evidence="1">
    <location>
        <begin position="398"/>
        <end position="529"/>
    </location>
</feature>